<dbReference type="Gene3D" id="1.10.287.130">
    <property type="match status" value="1"/>
</dbReference>
<gene>
    <name evidence="2" type="ORF">PAM7066_00012</name>
</gene>
<dbReference type="Pfam" id="PF10090">
    <property type="entry name" value="HPTransfase"/>
    <property type="match status" value="1"/>
</dbReference>
<evidence type="ECO:0000313" key="2">
    <source>
        <dbReference type="EMBL" id="SLN10308.1"/>
    </source>
</evidence>
<organism evidence="2 3">
    <name type="scientific">Palleronia marisminoris</name>
    <dbReference type="NCBI Taxonomy" id="315423"/>
    <lineage>
        <taxon>Bacteria</taxon>
        <taxon>Pseudomonadati</taxon>
        <taxon>Pseudomonadota</taxon>
        <taxon>Alphaproteobacteria</taxon>
        <taxon>Rhodobacterales</taxon>
        <taxon>Roseobacteraceae</taxon>
        <taxon>Palleronia</taxon>
    </lineage>
</organism>
<sequence>MVPAEMNALLGSRICHDLISPLGAICNGVELVEMMGSAGSAEIALLSDSAAAANARIRLFRIAFGMAAPGQKIGWGELGSVVDTLSAGRMKIDWAPASDLDRVEAKLGVLLVLCAETLIPFGGTVRVEMGPRITLEIAAERMRDAPELLQQLIDDTAELPAPSELHFPLARVAAAELGRRIDLNVAEGQLRITA</sequence>
<keyword evidence="3" id="KW-1185">Reference proteome</keyword>
<reference evidence="2 3" key="1">
    <citation type="submission" date="2017-03" db="EMBL/GenBank/DDBJ databases">
        <authorList>
            <person name="Afonso C.L."/>
            <person name="Miller P.J."/>
            <person name="Scott M.A."/>
            <person name="Spackman E."/>
            <person name="Goraichik I."/>
            <person name="Dimitrov K.M."/>
            <person name="Suarez D.L."/>
            <person name="Swayne D.E."/>
        </authorList>
    </citation>
    <scope>NUCLEOTIDE SEQUENCE [LARGE SCALE GENOMIC DNA]</scope>
    <source>
        <strain evidence="2 3">CECT 7066</strain>
    </source>
</reference>
<proteinExistence type="predicted"/>
<evidence type="ECO:0000313" key="3">
    <source>
        <dbReference type="Proteomes" id="UP000193870"/>
    </source>
</evidence>
<accession>A0A1Y5R6Z3</accession>
<dbReference type="EMBL" id="FWFV01000001">
    <property type="protein sequence ID" value="SLN10308.1"/>
    <property type="molecule type" value="Genomic_DNA"/>
</dbReference>
<dbReference type="Proteomes" id="UP000193870">
    <property type="component" value="Unassembled WGS sequence"/>
</dbReference>
<dbReference type="InterPro" id="IPR036890">
    <property type="entry name" value="HATPase_C_sf"/>
</dbReference>
<dbReference type="InterPro" id="IPR018762">
    <property type="entry name" value="ChpT_C"/>
</dbReference>
<evidence type="ECO:0000259" key="1">
    <source>
        <dbReference type="Pfam" id="PF10090"/>
    </source>
</evidence>
<feature type="domain" description="Histidine phosphotransferase ChpT C-terminal" evidence="1">
    <location>
        <begin position="77"/>
        <end position="187"/>
    </location>
</feature>
<dbReference type="AlphaFoldDB" id="A0A1Y5R6Z3"/>
<protein>
    <recommendedName>
        <fullName evidence="1">Histidine phosphotransferase ChpT C-terminal domain-containing protein</fullName>
    </recommendedName>
</protein>
<dbReference type="STRING" id="315423.SAMN04488020_10112"/>
<name>A0A1Y5R6Z3_9RHOB</name>
<dbReference type="Gene3D" id="3.30.565.10">
    <property type="entry name" value="Histidine kinase-like ATPase, C-terminal domain"/>
    <property type="match status" value="1"/>
</dbReference>